<proteinExistence type="predicted"/>
<accession>A0ABR6IVY8</accession>
<feature type="compositionally biased region" description="Basic and acidic residues" evidence="1">
    <location>
        <begin position="1"/>
        <end position="10"/>
    </location>
</feature>
<name>A0ABR6IVY8_9HYPH</name>
<protein>
    <submittedName>
        <fullName evidence="2">Uncharacterized protein</fullName>
    </submittedName>
</protein>
<feature type="region of interest" description="Disordered" evidence="1">
    <location>
        <begin position="1"/>
        <end position="27"/>
    </location>
</feature>
<comment type="caution">
    <text evidence="2">The sequence shown here is derived from an EMBL/GenBank/DDBJ whole genome shotgun (WGS) entry which is preliminary data.</text>
</comment>
<evidence type="ECO:0000256" key="1">
    <source>
        <dbReference type="SAM" id="MobiDB-lite"/>
    </source>
</evidence>
<dbReference type="EMBL" id="JACIFX010000010">
    <property type="protein sequence ID" value="MBB4232088.1"/>
    <property type="molecule type" value="Genomic_DNA"/>
</dbReference>
<evidence type="ECO:0000313" key="3">
    <source>
        <dbReference type="Proteomes" id="UP000551353"/>
    </source>
</evidence>
<organism evidence="2 3">
    <name type="scientific">Rhizobium mongolense</name>
    <dbReference type="NCBI Taxonomy" id="57676"/>
    <lineage>
        <taxon>Bacteria</taxon>
        <taxon>Pseudomonadati</taxon>
        <taxon>Pseudomonadota</taxon>
        <taxon>Alphaproteobacteria</taxon>
        <taxon>Hyphomicrobiales</taxon>
        <taxon>Rhizobiaceae</taxon>
        <taxon>Rhizobium/Agrobacterium group</taxon>
        <taxon>Rhizobium</taxon>
    </lineage>
</organism>
<evidence type="ECO:0000313" key="2">
    <source>
        <dbReference type="EMBL" id="MBB4232088.1"/>
    </source>
</evidence>
<reference evidence="2 3" key="1">
    <citation type="submission" date="2020-08" db="EMBL/GenBank/DDBJ databases">
        <title>Genomic Encyclopedia of Type Strains, Phase IV (KMG-V): Genome sequencing to study the core and pangenomes of soil and plant-associated prokaryotes.</title>
        <authorList>
            <person name="Whitman W."/>
        </authorList>
    </citation>
    <scope>NUCLEOTIDE SEQUENCE [LARGE SCALE GENOMIC DNA]</scope>
    <source>
        <strain evidence="2 3">SEMIA 4087</strain>
    </source>
</reference>
<keyword evidence="3" id="KW-1185">Reference proteome</keyword>
<dbReference type="Proteomes" id="UP000551353">
    <property type="component" value="Unassembled WGS sequence"/>
</dbReference>
<gene>
    <name evidence="2" type="ORF">GGD56_005981</name>
</gene>
<feature type="compositionally biased region" description="Polar residues" evidence="1">
    <location>
        <begin position="14"/>
        <end position="27"/>
    </location>
</feature>
<sequence>MKTSRSDRCRASHPTRTIQRQPPESPR</sequence>